<dbReference type="PRINTS" id="PR00411">
    <property type="entry name" value="PNDRDTASEI"/>
</dbReference>
<evidence type="ECO:0000313" key="5">
    <source>
        <dbReference type="Proteomes" id="UP001165306"/>
    </source>
</evidence>
<reference evidence="4" key="1">
    <citation type="submission" date="2022-06" db="EMBL/GenBank/DDBJ databases">
        <title>CFH 74404 Thermomicrobiaceae sp.</title>
        <authorList>
            <person name="Ming H."/>
            <person name="Li W.-J."/>
            <person name="Zhao Z."/>
        </authorList>
    </citation>
    <scope>NUCLEOTIDE SEQUENCE</scope>
    <source>
        <strain evidence="4">CFH 74404</strain>
    </source>
</reference>
<dbReference type="RefSeq" id="WP_284057691.1">
    <property type="nucleotide sequence ID" value="NZ_JAMSLR010000009.1"/>
</dbReference>
<evidence type="ECO:0000259" key="2">
    <source>
        <dbReference type="Pfam" id="PF04324"/>
    </source>
</evidence>
<protein>
    <submittedName>
        <fullName evidence="4">NAD(P)/FAD-dependent oxidoreductase</fullName>
    </submittedName>
</protein>
<comment type="caution">
    <text evidence="4">The sequence shown here is derived from an EMBL/GenBank/DDBJ whole genome shotgun (WGS) entry which is preliminary data.</text>
</comment>
<name>A0AA41WGD8_9BACT</name>
<keyword evidence="5" id="KW-1185">Reference proteome</keyword>
<dbReference type="Gene3D" id="1.10.10.1100">
    <property type="entry name" value="BFD-like [2Fe-2S]-binding domain"/>
    <property type="match status" value="1"/>
</dbReference>
<gene>
    <name evidence="4" type="ORF">NET02_12170</name>
</gene>
<dbReference type="PRINTS" id="PR00368">
    <property type="entry name" value="FADPNR"/>
</dbReference>
<dbReference type="Pfam" id="PF04324">
    <property type="entry name" value="Fer2_BFD"/>
    <property type="match status" value="1"/>
</dbReference>
<evidence type="ECO:0000256" key="1">
    <source>
        <dbReference type="ARBA" id="ARBA00023002"/>
    </source>
</evidence>
<sequence length="429" mass="44504">MKTTGIAVIGAGPAGIAAALAASEAGAAVTLIDENSTVGGQLRWRIAALRGLGDGLDGLPACQAVERLEERLAAADVSVLTNAVAWGLFEDGSLAVATPGGGFLLQAEKIVVATGSVDLALPFPGWTLPGVLTARAAQILLHLHRVLPGRRVAVVGEGLDAAELVTDLETAGAEVVLRASDPAQVVVSGDGRVEWVTANGERREADAVVIALGRQPDPELALQAQVDLGYSARLGCHLPLRSALLETSRPGLYVAGEAAGAADLAESFAEGRLAGLAAAGASPERIAATQEALARARSPERSVEVDRLRLGTSDRAQVEADTSSPWRSWGRAATAEGRDNSLARVALCRCEQVTIGEVRQAIEEGALTINDIKRRTRAGMGLCQGIFCTGAMALLLHAERGIPLSEIVPMTERPPARPIPLVSLVEIEE</sequence>
<dbReference type="PANTHER" id="PTHR42949">
    <property type="entry name" value="ANAEROBIC GLYCEROL-3-PHOSPHATE DEHYDROGENASE SUBUNIT B"/>
    <property type="match status" value="1"/>
</dbReference>
<accession>A0AA41WGD8</accession>
<dbReference type="InterPro" id="IPR041854">
    <property type="entry name" value="BFD-like_2Fe2S-bd_dom_sf"/>
</dbReference>
<dbReference type="PANTHER" id="PTHR42949:SF3">
    <property type="entry name" value="ANAEROBIC GLYCEROL-3-PHOSPHATE DEHYDROGENASE SUBUNIT B"/>
    <property type="match status" value="1"/>
</dbReference>
<dbReference type="EMBL" id="JAMSLR010000009">
    <property type="protein sequence ID" value="MCM8749905.1"/>
    <property type="molecule type" value="Genomic_DNA"/>
</dbReference>
<dbReference type="Gene3D" id="3.50.50.60">
    <property type="entry name" value="FAD/NAD(P)-binding domain"/>
    <property type="match status" value="2"/>
</dbReference>
<dbReference type="Pfam" id="PF07992">
    <property type="entry name" value="Pyr_redox_2"/>
    <property type="match status" value="1"/>
</dbReference>
<keyword evidence="1" id="KW-0560">Oxidoreductase</keyword>
<dbReference type="SUPFAM" id="SSF51905">
    <property type="entry name" value="FAD/NAD(P)-binding domain"/>
    <property type="match status" value="1"/>
</dbReference>
<evidence type="ECO:0000313" key="4">
    <source>
        <dbReference type="EMBL" id="MCM8749905.1"/>
    </source>
</evidence>
<dbReference type="InterPro" id="IPR051691">
    <property type="entry name" value="Metab_Enz_Cyan_OpOx_G3PDH"/>
</dbReference>
<feature type="domain" description="BFD-like [2Fe-2S]-binding" evidence="2">
    <location>
        <begin position="348"/>
        <end position="396"/>
    </location>
</feature>
<dbReference type="Proteomes" id="UP001165306">
    <property type="component" value="Unassembled WGS sequence"/>
</dbReference>
<dbReference type="InterPro" id="IPR023753">
    <property type="entry name" value="FAD/NAD-binding_dom"/>
</dbReference>
<dbReference type="AlphaFoldDB" id="A0AA41WGD8"/>
<organism evidence="4 5">
    <name type="scientific">Thermalbibacter longus</name>
    <dbReference type="NCBI Taxonomy" id="2951981"/>
    <lineage>
        <taxon>Bacteria</taxon>
        <taxon>Pseudomonadati</taxon>
        <taxon>Thermomicrobiota</taxon>
        <taxon>Thermomicrobia</taxon>
        <taxon>Thermomicrobiales</taxon>
        <taxon>Thermomicrobiaceae</taxon>
        <taxon>Thermalbibacter</taxon>
    </lineage>
</organism>
<dbReference type="InterPro" id="IPR036188">
    <property type="entry name" value="FAD/NAD-bd_sf"/>
</dbReference>
<feature type="domain" description="FAD/NAD(P)-binding" evidence="3">
    <location>
        <begin position="6"/>
        <end position="177"/>
    </location>
</feature>
<dbReference type="InterPro" id="IPR007419">
    <property type="entry name" value="BFD-like_2Fe2S-bd_dom"/>
</dbReference>
<dbReference type="GO" id="GO:0016491">
    <property type="term" value="F:oxidoreductase activity"/>
    <property type="evidence" value="ECO:0007669"/>
    <property type="project" value="UniProtKB-KW"/>
</dbReference>
<proteinExistence type="predicted"/>
<dbReference type="CDD" id="cd19946">
    <property type="entry name" value="GlpA-like_Fer2_BFD-like"/>
    <property type="match status" value="1"/>
</dbReference>
<evidence type="ECO:0000259" key="3">
    <source>
        <dbReference type="Pfam" id="PF07992"/>
    </source>
</evidence>